<keyword evidence="3" id="KW-0488">Methylation</keyword>
<evidence type="ECO:0000256" key="6">
    <source>
        <dbReference type="ARBA" id="ARBA00022989"/>
    </source>
</evidence>
<dbReference type="OrthoDB" id="9029037at2"/>
<keyword evidence="10" id="KW-1185">Reference proteome</keyword>
<dbReference type="InterPro" id="IPR012902">
    <property type="entry name" value="N_methyl_site"/>
</dbReference>
<dbReference type="SUPFAM" id="SSF54523">
    <property type="entry name" value="Pili subunits"/>
    <property type="match status" value="1"/>
</dbReference>
<dbReference type="EMBL" id="PUGF01000003">
    <property type="protein sequence ID" value="PRC94359.1"/>
    <property type="molecule type" value="Genomic_DNA"/>
</dbReference>
<sequence length="206" mass="22831">MVYKLKPFRHLKKGFTLVELLVAISILAVIAVIGWRGLDGIVRARVAISADMEFTRRMQLTFAQLQRDCAQTASIDALSGRQALQATDGQLTLRRTVEVDNQPMWFEVVTYRIANGNLTRSESPPTRDMGVLDQMWNDALQNADHGAAVTLQSNMASMTMRVWQDDGWIPAMLTDLSGPMPSALEVEMKISGHQTAIVKALLMGTN</sequence>
<evidence type="ECO:0000256" key="1">
    <source>
        <dbReference type="ARBA" id="ARBA00004377"/>
    </source>
</evidence>
<dbReference type="InterPro" id="IPR045584">
    <property type="entry name" value="Pilin-like"/>
</dbReference>
<evidence type="ECO:0000313" key="10">
    <source>
        <dbReference type="Proteomes" id="UP000237839"/>
    </source>
</evidence>
<evidence type="ECO:0000256" key="5">
    <source>
        <dbReference type="ARBA" id="ARBA00022692"/>
    </source>
</evidence>
<comment type="subcellular location">
    <subcellularLocation>
        <location evidence="1">Cell inner membrane</location>
        <topology evidence="1">Single-pass membrane protein</topology>
    </subcellularLocation>
</comment>
<evidence type="ECO:0000256" key="8">
    <source>
        <dbReference type="SAM" id="Phobius"/>
    </source>
</evidence>
<evidence type="ECO:0000313" key="9">
    <source>
        <dbReference type="EMBL" id="PRC94359.1"/>
    </source>
</evidence>
<accession>A0A2S9H300</accession>
<dbReference type="PROSITE" id="PS00409">
    <property type="entry name" value="PROKAR_NTER_METHYL"/>
    <property type="match status" value="1"/>
</dbReference>
<reference evidence="9 10" key="1">
    <citation type="submission" date="2018-02" db="EMBL/GenBank/DDBJ databases">
        <title>Solimicrobium silvestre gen. nov., sp. nov., isolated from alpine forest soil.</title>
        <authorList>
            <person name="Margesin R."/>
            <person name="Albuquerque L."/>
            <person name="Zhang D.-C."/>
            <person name="Froufe H.J.C."/>
            <person name="Severino R."/>
            <person name="Roxo I."/>
            <person name="Egas C."/>
            <person name="Da Costa M.S."/>
        </authorList>
    </citation>
    <scope>NUCLEOTIDE SEQUENCE [LARGE SCALE GENOMIC DNA]</scope>
    <source>
        <strain evidence="9 10">S20-91</strain>
    </source>
</reference>
<keyword evidence="7 8" id="KW-0472">Membrane</keyword>
<protein>
    <submittedName>
        <fullName evidence="9">Prepilin-type N-terminal cleavage/methylation domain</fullName>
    </submittedName>
</protein>
<dbReference type="InterPro" id="IPR051621">
    <property type="entry name" value="T2SS_protein_J"/>
</dbReference>
<comment type="caution">
    <text evidence="9">The sequence shown here is derived from an EMBL/GenBank/DDBJ whole genome shotgun (WGS) entry which is preliminary data.</text>
</comment>
<feature type="transmembrane region" description="Helical" evidence="8">
    <location>
        <begin position="15"/>
        <end position="35"/>
    </location>
</feature>
<keyword evidence="5 8" id="KW-0812">Transmembrane</keyword>
<dbReference type="Pfam" id="PF07963">
    <property type="entry name" value="N_methyl"/>
    <property type="match status" value="1"/>
</dbReference>
<dbReference type="GO" id="GO:0005886">
    <property type="term" value="C:plasma membrane"/>
    <property type="evidence" value="ECO:0007669"/>
    <property type="project" value="UniProtKB-SubCell"/>
</dbReference>
<dbReference type="PANTHER" id="PTHR39583">
    <property type="entry name" value="TYPE II SECRETION SYSTEM PROTEIN J-RELATED"/>
    <property type="match status" value="1"/>
</dbReference>
<dbReference type="PANTHER" id="PTHR39583:SF2">
    <property type="entry name" value="TYPE II SECRETION SYSTEM PROTEIN J"/>
    <property type="match status" value="1"/>
</dbReference>
<organism evidence="9 10">
    <name type="scientific">Solimicrobium silvestre</name>
    <dbReference type="NCBI Taxonomy" id="2099400"/>
    <lineage>
        <taxon>Bacteria</taxon>
        <taxon>Pseudomonadati</taxon>
        <taxon>Pseudomonadota</taxon>
        <taxon>Betaproteobacteria</taxon>
        <taxon>Burkholderiales</taxon>
        <taxon>Oxalobacteraceae</taxon>
        <taxon>Solimicrobium</taxon>
    </lineage>
</organism>
<gene>
    <name evidence="9" type="ORF">S2091_0980</name>
</gene>
<keyword evidence="6 8" id="KW-1133">Transmembrane helix</keyword>
<keyword evidence="2" id="KW-1003">Cell membrane</keyword>
<evidence type="ECO:0000256" key="4">
    <source>
        <dbReference type="ARBA" id="ARBA00022519"/>
    </source>
</evidence>
<evidence type="ECO:0000256" key="3">
    <source>
        <dbReference type="ARBA" id="ARBA00022481"/>
    </source>
</evidence>
<name>A0A2S9H300_9BURK</name>
<proteinExistence type="predicted"/>
<dbReference type="NCBIfam" id="TIGR02532">
    <property type="entry name" value="IV_pilin_GFxxxE"/>
    <property type="match status" value="1"/>
</dbReference>
<keyword evidence="4" id="KW-0997">Cell inner membrane</keyword>
<dbReference type="AlphaFoldDB" id="A0A2S9H300"/>
<dbReference type="GO" id="GO:0015628">
    <property type="term" value="P:protein secretion by the type II secretion system"/>
    <property type="evidence" value="ECO:0007669"/>
    <property type="project" value="TreeGrafter"/>
</dbReference>
<dbReference type="RefSeq" id="WP_105530683.1">
    <property type="nucleotide sequence ID" value="NZ_PUGF01000003.1"/>
</dbReference>
<evidence type="ECO:0000256" key="7">
    <source>
        <dbReference type="ARBA" id="ARBA00023136"/>
    </source>
</evidence>
<dbReference type="Proteomes" id="UP000237839">
    <property type="component" value="Unassembled WGS sequence"/>
</dbReference>
<evidence type="ECO:0000256" key="2">
    <source>
        <dbReference type="ARBA" id="ARBA00022475"/>
    </source>
</evidence>